<evidence type="ECO:0000256" key="4">
    <source>
        <dbReference type="ARBA" id="ARBA00022618"/>
    </source>
</evidence>
<dbReference type="GO" id="GO:0051012">
    <property type="term" value="P:microtubule sliding"/>
    <property type="evidence" value="ECO:0007669"/>
    <property type="project" value="UniProtKB-UniRule"/>
</dbReference>
<keyword evidence="1 11" id="KW-0813">Transport</keyword>
<feature type="repeat" description="WD" evidence="12">
    <location>
        <begin position="343"/>
        <end position="384"/>
    </location>
</feature>
<evidence type="ECO:0000313" key="13">
    <source>
        <dbReference type="EMBL" id="KAG7085585.1"/>
    </source>
</evidence>
<keyword evidence="5 11" id="KW-0493">Microtubule</keyword>
<dbReference type="Proteomes" id="UP001049176">
    <property type="component" value="Chromosome 11"/>
</dbReference>
<dbReference type="GO" id="GO:0000132">
    <property type="term" value="P:establishment of mitotic spindle orientation"/>
    <property type="evidence" value="ECO:0007669"/>
    <property type="project" value="UniProtKB-UniRule"/>
</dbReference>
<dbReference type="CDD" id="cd14724">
    <property type="entry name" value="ZIP_Gal4-like_1"/>
    <property type="match status" value="1"/>
</dbReference>
<dbReference type="GO" id="GO:0051301">
    <property type="term" value="P:cell division"/>
    <property type="evidence" value="ECO:0007669"/>
    <property type="project" value="UniProtKB-KW"/>
</dbReference>
<dbReference type="SUPFAM" id="SSF50978">
    <property type="entry name" value="WD40 repeat-like"/>
    <property type="match status" value="1"/>
</dbReference>
<dbReference type="EMBL" id="CM032191">
    <property type="protein sequence ID" value="KAG7085585.1"/>
    <property type="molecule type" value="Genomic_DNA"/>
</dbReference>
<feature type="repeat" description="WD" evidence="12">
    <location>
        <begin position="151"/>
        <end position="185"/>
    </location>
</feature>
<dbReference type="PROSITE" id="PS50082">
    <property type="entry name" value="WD_REPEATS_2"/>
    <property type="match status" value="6"/>
</dbReference>
<keyword evidence="9 11" id="KW-0206">Cytoskeleton</keyword>
<dbReference type="InterPro" id="IPR017252">
    <property type="entry name" value="Dynein_regulator_LIS1"/>
</dbReference>
<feature type="repeat" description="WD" evidence="12">
    <location>
        <begin position="319"/>
        <end position="342"/>
    </location>
</feature>
<sequence>MVSLTDRQQNDLELAIFHYLTSRKNKFSQTLAAFQLDSNIGDIPTNARYDGILEKKWVAVLRLQKKVLELETRIKSLQEELENASSPAQRGSAVVDWVPKPGASPRHSLAGHRSPITSVAFHPIFSMLATASEDSTIKIWDWETGEFERSLTGHTRDVKCVDFHPKGSFLVSASSDLTLRLWDTELWGRRGYSGQTMHGHDHTISSARFLNSGDYIVSASRDRTIKIWEVVTKFCIRTIAAHDDWVRSVTPSSDDRLLVSCSNDHMARVWEFKNGQMKVELRGGHDRQVEVAVFAPVNSYPYIRELVGLQDDGNEPGLFVFTGGRDNLIIIWETQSGRQLKTLIGHDGWIRGLEFHPSGKFLISASDDKHMRVWDVSTGRCTRVIQAHSHFVTCIAWGRTTHGSGQNGVNGDAPVNGNVAKKRANVIATGGVDLVVNIWTP</sequence>
<evidence type="ECO:0000313" key="14">
    <source>
        <dbReference type="Proteomes" id="UP001049176"/>
    </source>
</evidence>
<keyword evidence="6" id="KW-0677">Repeat</keyword>
<dbReference type="InterPro" id="IPR036322">
    <property type="entry name" value="WD40_repeat_dom_sf"/>
</dbReference>
<keyword evidence="4 11" id="KW-0132">Cell division</keyword>
<dbReference type="SUPFAM" id="SSF109925">
    <property type="entry name" value="Lissencephaly-1 protein (Lis-1, PAF-AH alpha) N-terminal domain"/>
    <property type="match status" value="1"/>
</dbReference>
<dbReference type="PROSITE" id="PS50294">
    <property type="entry name" value="WD_REPEATS_REGION"/>
    <property type="match status" value="5"/>
</dbReference>
<evidence type="ECO:0000256" key="2">
    <source>
        <dbReference type="ARBA" id="ARBA00022490"/>
    </source>
</evidence>
<feature type="repeat" description="WD" evidence="12">
    <location>
        <begin position="197"/>
        <end position="238"/>
    </location>
</feature>
<dbReference type="Gene3D" id="2.130.10.10">
    <property type="entry name" value="YVTN repeat-like/Quinoprotein amine dehydrogenase"/>
    <property type="match status" value="1"/>
</dbReference>
<evidence type="ECO:0000256" key="1">
    <source>
        <dbReference type="ARBA" id="ARBA00022448"/>
    </source>
</evidence>
<comment type="similarity">
    <text evidence="11">Belongs to the WD repeat LIS1/nudF family.</text>
</comment>
<feature type="repeat" description="WD" evidence="12">
    <location>
        <begin position="239"/>
        <end position="280"/>
    </location>
</feature>
<proteinExistence type="inferred from homology"/>
<dbReference type="GO" id="GO:0005875">
    <property type="term" value="C:microtubule associated complex"/>
    <property type="evidence" value="ECO:0007669"/>
    <property type="project" value="UniProtKB-UniRule"/>
</dbReference>
<feature type="repeat" description="WD" evidence="12">
    <location>
        <begin position="109"/>
        <end position="150"/>
    </location>
</feature>
<dbReference type="GO" id="GO:0000922">
    <property type="term" value="C:spindle pole"/>
    <property type="evidence" value="ECO:0007669"/>
    <property type="project" value="UniProtKB-SubCell"/>
</dbReference>
<organism evidence="13 14">
    <name type="scientific">Marasmius oreades</name>
    <name type="common">fairy-ring Marasmius</name>
    <dbReference type="NCBI Taxonomy" id="181124"/>
    <lineage>
        <taxon>Eukaryota</taxon>
        <taxon>Fungi</taxon>
        <taxon>Dikarya</taxon>
        <taxon>Basidiomycota</taxon>
        <taxon>Agaricomycotina</taxon>
        <taxon>Agaricomycetes</taxon>
        <taxon>Agaricomycetidae</taxon>
        <taxon>Agaricales</taxon>
        <taxon>Marasmiineae</taxon>
        <taxon>Marasmiaceae</taxon>
        <taxon>Marasmius</taxon>
    </lineage>
</organism>
<keyword evidence="2 11" id="KW-0963">Cytoplasm</keyword>
<evidence type="ECO:0000256" key="11">
    <source>
        <dbReference type="HAMAP-Rule" id="MF_03141"/>
    </source>
</evidence>
<dbReference type="InterPro" id="IPR019775">
    <property type="entry name" value="WD40_repeat_CS"/>
</dbReference>
<accession>A0A9P7RLX8</accession>
<dbReference type="InterPro" id="IPR001680">
    <property type="entry name" value="WD40_rpt"/>
</dbReference>
<comment type="subcellular location">
    <subcellularLocation>
        <location evidence="11">Cytoplasm</location>
        <location evidence="11">Cytoskeleton</location>
    </subcellularLocation>
    <subcellularLocation>
        <location evidence="11">Cytoplasm</location>
        <location evidence="11">Cytoskeleton</location>
        <location evidence="11">Spindle pole</location>
    </subcellularLocation>
    <text evidence="11">Localizes to the plus ends of microtubules at the hyphal tip and the mitotic spindle poles.</text>
</comment>
<dbReference type="InterPro" id="IPR020472">
    <property type="entry name" value="WD40_PAC1"/>
</dbReference>
<dbReference type="SMART" id="SM00320">
    <property type="entry name" value="WD40"/>
    <property type="match status" value="7"/>
</dbReference>
<keyword evidence="8 11" id="KW-0175">Coiled coil</keyword>
<dbReference type="PRINTS" id="PR00320">
    <property type="entry name" value="GPROTEINBRPT"/>
</dbReference>
<keyword evidence="14" id="KW-1185">Reference proteome</keyword>
<evidence type="ECO:0000256" key="8">
    <source>
        <dbReference type="ARBA" id="ARBA00023054"/>
    </source>
</evidence>
<dbReference type="PANTHER" id="PTHR44156">
    <property type="entry name" value="SUPERNUMERARY LIMBS, ISOFORM B-RELATED"/>
    <property type="match status" value="1"/>
</dbReference>
<comment type="caution">
    <text evidence="13">The sequence shown here is derived from an EMBL/GenBank/DDBJ whole genome shotgun (WGS) entry which is preliminary data.</text>
</comment>
<dbReference type="Pfam" id="PF00400">
    <property type="entry name" value="WD40"/>
    <property type="match status" value="5"/>
</dbReference>
<name>A0A9P7RLX8_9AGAR</name>
<keyword evidence="3 12" id="KW-0853">WD repeat</keyword>
<dbReference type="GO" id="GO:0005874">
    <property type="term" value="C:microtubule"/>
    <property type="evidence" value="ECO:0007669"/>
    <property type="project" value="UniProtKB-KW"/>
</dbReference>
<dbReference type="CDD" id="cd00200">
    <property type="entry name" value="WD40"/>
    <property type="match status" value="1"/>
</dbReference>
<evidence type="ECO:0000256" key="12">
    <source>
        <dbReference type="PROSITE-ProRule" id="PRU00221"/>
    </source>
</evidence>
<evidence type="ECO:0000256" key="3">
    <source>
        <dbReference type="ARBA" id="ARBA00022574"/>
    </source>
</evidence>
<dbReference type="GO" id="GO:0070840">
    <property type="term" value="F:dynein complex binding"/>
    <property type="evidence" value="ECO:0007669"/>
    <property type="project" value="UniProtKB-UniRule"/>
</dbReference>
<dbReference type="InterPro" id="IPR015943">
    <property type="entry name" value="WD40/YVTN_repeat-like_dom_sf"/>
</dbReference>
<dbReference type="AlphaFoldDB" id="A0A9P7RLX8"/>
<dbReference type="InterPro" id="IPR037190">
    <property type="entry name" value="LIS1_N"/>
</dbReference>
<evidence type="ECO:0000256" key="10">
    <source>
        <dbReference type="ARBA" id="ARBA00023306"/>
    </source>
</evidence>
<dbReference type="PROSITE" id="PS00678">
    <property type="entry name" value="WD_REPEATS_1"/>
    <property type="match status" value="4"/>
</dbReference>
<comment type="function">
    <text evidence="11">Positively regulates the activity of the minus-end directed microtubule motor protein dynein. May enhance dynein-mediated microtubule sliding by targeting dynein to the microtubule plus end. Required for nuclear migration during vegetative growth as well as development. Required for retrograde early endosome (EE) transport from the hyphal tip. Required for localization of dynein to the mitotic spindle poles. Recruits additional proteins to the dynein complex at SPBs.</text>
</comment>
<gene>
    <name evidence="11" type="primary">PAC1</name>
    <name evidence="11" type="synonym">LIS1</name>
    <name evidence="13" type="ORF">E1B28_003138</name>
</gene>
<dbReference type="HAMAP" id="MF_03141">
    <property type="entry name" value="lis1"/>
    <property type="match status" value="1"/>
</dbReference>
<dbReference type="PIRSF" id="PIRSF037647">
    <property type="entry name" value="Dynein_regulator_Lis1"/>
    <property type="match status" value="1"/>
</dbReference>
<evidence type="ECO:0000256" key="9">
    <source>
        <dbReference type="ARBA" id="ARBA00023212"/>
    </source>
</evidence>
<dbReference type="Gene3D" id="1.20.960.30">
    <property type="match status" value="1"/>
</dbReference>
<evidence type="ECO:0000256" key="7">
    <source>
        <dbReference type="ARBA" id="ARBA00022776"/>
    </source>
</evidence>
<reference evidence="13" key="1">
    <citation type="journal article" date="2021" name="Genome Biol. Evol.">
        <title>The assembled and annotated genome of the fairy-ring fungus Marasmius oreades.</title>
        <authorList>
            <person name="Hiltunen M."/>
            <person name="Ament-Velasquez S.L."/>
            <person name="Johannesson H."/>
        </authorList>
    </citation>
    <scope>NUCLEOTIDE SEQUENCE</scope>
    <source>
        <strain evidence="13">03SP1</strain>
    </source>
</reference>
<evidence type="ECO:0000256" key="5">
    <source>
        <dbReference type="ARBA" id="ARBA00022701"/>
    </source>
</evidence>
<dbReference type="GO" id="GO:0005737">
    <property type="term" value="C:cytoplasm"/>
    <property type="evidence" value="ECO:0007669"/>
    <property type="project" value="UniProtKB-UniRule"/>
</dbReference>
<dbReference type="OrthoDB" id="10264588at2759"/>
<keyword evidence="7 11" id="KW-0498">Mitosis</keyword>
<evidence type="ECO:0000256" key="6">
    <source>
        <dbReference type="ARBA" id="ARBA00022737"/>
    </source>
</evidence>
<feature type="coiled-coil region" evidence="11">
    <location>
        <begin position="60"/>
        <end position="87"/>
    </location>
</feature>
<comment type="subunit">
    <text evidence="11">Self-associates. Interacts with NDL1 and dynein.</text>
</comment>
<keyword evidence="10 11" id="KW-0131">Cell cycle</keyword>
<protein>
    <recommendedName>
        <fullName evidence="11">Nuclear distribution protein PAC1</fullName>
    </recommendedName>
    <alternativeName>
        <fullName evidence="11">Lissencephaly-1 homolog</fullName>
        <shortName evidence="11">LIS-1</shortName>
    </alternativeName>
    <alternativeName>
        <fullName evidence="11">nudF homolog</fullName>
    </alternativeName>
</protein>
<dbReference type="InterPro" id="IPR053299">
    <property type="entry name" value="ASTRA_WD_repeat"/>
</dbReference>